<dbReference type="InterPro" id="IPR000600">
    <property type="entry name" value="ROK"/>
</dbReference>
<evidence type="ECO:0008006" key="3">
    <source>
        <dbReference type="Google" id="ProtNLM"/>
    </source>
</evidence>
<keyword evidence="2" id="KW-1185">Reference proteome</keyword>
<dbReference type="InterPro" id="IPR036390">
    <property type="entry name" value="WH_DNA-bd_sf"/>
</dbReference>
<proteinExistence type="predicted"/>
<dbReference type="Pfam" id="PF00480">
    <property type="entry name" value="ROK"/>
    <property type="match status" value="1"/>
</dbReference>
<dbReference type="PANTHER" id="PTHR18964:SF169">
    <property type="entry name" value="N-ACETYLMANNOSAMINE KINASE"/>
    <property type="match status" value="1"/>
</dbReference>
<dbReference type="SUPFAM" id="SSF53067">
    <property type="entry name" value="Actin-like ATPase domain"/>
    <property type="match status" value="1"/>
</dbReference>
<dbReference type="PANTHER" id="PTHR18964">
    <property type="entry name" value="ROK (REPRESSOR, ORF, KINASE) FAMILY"/>
    <property type="match status" value="1"/>
</dbReference>
<gene>
    <name evidence="1" type="ORF">DKT75_05565</name>
</gene>
<dbReference type="Pfam" id="PF13412">
    <property type="entry name" value="HTH_24"/>
    <property type="match status" value="1"/>
</dbReference>
<dbReference type="AlphaFoldDB" id="A0A317CKG2"/>
<dbReference type="SUPFAM" id="SSF46785">
    <property type="entry name" value="Winged helix' DNA-binding domain"/>
    <property type="match status" value="1"/>
</dbReference>
<comment type="caution">
    <text evidence="1">The sequence shown here is derived from an EMBL/GenBank/DDBJ whole genome shotgun (WGS) entry which is preliminary data.</text>
</comment>
<dbReference type="GO" id="GO:0019262">
    <property type="term" value="P:N-acetylneuraminate catabolic process"/>
    <property type="evidence" value="ECO:0007669"/>
    <property type="project" value="TreeGrafter"/>
</dbReference>
<organism evidence="1 2">
    <name type="scientific">Leucothrix arctica</name>
    <dbReference type="NCBI Taxonomy" id="1481894"/>
    <lineage>
        <taxon>Bacteria</taxon>
        <taxon>Pseudomonadati</taxon>
        <taxon>Pseudomonadota</taxon>
        <taxon>Gammaproteobacteria</taxon>
        <taxon>Thiotrichales</taxon>
        <taxon>Thiotrichaceae</taxon>
        <taxon>Leucothrix</taxon>
    </lineage>
</organism>
<dbReference type="InterPro" id="IPR043129">
    <property type="entry name" value="ATPase_NBD"/>
</dbReference>
<accession>A0A317CKG2</accession>
<name>A0A317CKG2_9GAMM</name>
<protein>
    <recommendedName>
        <fullName evidence="3">Sugar kinase</fullName>
    </recommendedName>
</protein>
<dbReference type="Proteomes" id="UP000245506">
    <property type="component" value="Unassembled WGS sequence"/>
</dbReference>
<dbReference type="InterPro" id="IPR036388">
    <property type="entry name" value="WH-like_DNA-bd_sf"/>
</dbReference>
<sequence length="404" mass="43721">MMNDKPLRSLSLGANQTGGRIYNERLVLSLVRHQDGLPKAEIANLTGLSAQTISVIMQQLEADHLIVKGQPKRGKVGQPRVPFSLNPEGAYSIGLKIGRHRSELVLMDFVGNIVNRQNITYQYPATHELSAFVSITTPILIKSLDENLRDRVVGIGIATPFELWNWGAEIGAPKAVMAAWKDFDIKQEMSTAAELPAFMLNDATAACAAELTFGNPQKYDNFLYIHIGYFIGGGVVLNGSVFSGPSGNAGALAALPIRVKVTDSTEESYQLVRDTSKISLQRMLEAAGQDASIIWDTEGDWSVLGETLDIWLNRLAEGLAFAITSATAIIDFPAIVIDGDLPIDIRQRITALVTQKLQSIDHQGLSPVTVTEGSLARNARLIGGASLPLLANFSRDRDVAFGGL</sequence>
<evidence type="ECO:0000313" key="2">
    <source>
        <dbReference type="Proteomes" id="UP000245506"/>
    </source>
</evidence>
<dbReference type="Gene3D" id="1.10.10.10">
    <property type="entry name" value="Winged helix-like DNA-binding domain superfamily/Winged helix DNA-binding domain"/>
    <property type="match status" value="1"/>
</dbReference>
<dbReference type="Gene3D" id="3.30.420.40">
    <property type="match status" value="2"/>
</dbReference>
<evidence type="ECO:0000313" key="1">
    <source>
        <dbReference type="EMBL" id="PWQ97933.1"/>
    </source>
</evidence>
<dbReference type="GO" id="GO:0009384">
    <property type="term" value="F:N-acylmannosamine kinase activity"/>
    <property type="evidence" value="ECO:0007669"/>
    <property type="project" value="TreeGrafter"/>
</dbReference>
<dbReference type="EMBL" id="QGKL01000016">
    <property type="protein sequence ID" value="PWQ97933.1"/>
    <property type="molecule type" value="Genomic_DNA"/>
</dbReference>
<reference evidence="1 2" key="1">
    <citation type="submission" date="2018-05" db="EMBL/GenBank/DDBJ databases">
        <title>Leucothrix arctica sp. nov., isolated from Arctic seawater.</title>
        <authorList>
            <person name="Choi A."/>
            <person name="Baek K."/>
        </authorList>
    </citation>
    <scope>NUCLEOTIDE SEQUENCE [LARGE SCALE GENOMIC DNA]</scope>
    <source>
        <strain evidence="1 2">IMCC9719</strain>
    </source>
</reference>